<protein>
    <recommendedName>
        <fullName evidence="3">ArsA HSP20-like domain-containing protein</fullName>
    </recommendedName>
</protein>
<gene>
    <name evidence="1" type="ORF">Psch_00729</name>
</gene>
<keyword evidence="2" id="KW-1185">Reference proteome</keyword>
<dbReference type="Gene3D" id="2.60.40.790">
    <property type="match status" value="1"/>
</dbReference>
<accession>A0A4Y7REF8</accession>
<evidence type="ECO:0008006" key="3">
    <source>
        <dbReference type="Google" id="ProtNLM"/>
    </source>
</evidence>
<evidence type="ECO:0000313" key="2">
    <source>
        <dbReference type="Proteomes" id="UP000298324"/>
    </source>
</evidence>
<dbReference type="SUPFAM" id="SSF49764">
    <property type="entry name" value="HSP20-like chaperones"/>
    <property type="match status" value="1"/>
</dbReference>
<reference evidence="1 2" key="1">
    <citation type="journal article" date="2018" name="Environ. Microbiol.">
        <title>Novel energy conservation strategies and behaviour of Pelotomaculum schinkii driving syntrophic propionate catabolism.</title>
        <authorList>
            <person name="Hidalgo-Ahumada C.A.P."/>
            <person name="Nobu M.K."/>
            <person name="Narihiro T."/>
            <person name="Tamaki H."/>
            <person name="Liu W.T."/>
            <person name="Kamagata Y."/>
            <person name="Stams A.J.M."/>
            <person name="Imachi H."/>
            <person name="Sousa D.Z."/>
        </authorList>
    </citation>
    <scope>NUCLEOTIDE SEQUENCE [LARGE SCALE GENOMIC DNA]</scope>
    <source>
        <strain evidence="1 2">HH</strain>
    </source>
</reference>
<proteinExistence type="predicted"/>
<name>A0A4Y7REF8_9FIRM</name>
<dbReference type="RefSeq" id="WP_190239149.1">
    <property type="nucleotide sequence ID" value="NZ_QFGA01000001.1"/>
</dbReference>
<sequence length="166" mass="18318">MKNDSDGDILGSILRGIGEMVDLVQKMDSERKTEINRTGTFGNLTDRKGLGCCYGFTLKTGLPGKKPPGDCDTMPGGAQQDIIFKNSDPVIDVFDEGDFVRVVVEIPAVSDEDIVLHIKENILYLTVWAKDEPFNKSIALPHRVKPGTMRKSIRNGILEVLLDVQD</sequence>
<dbReference type="Proteomes" id="UP000298324">
    <property type="component" value="Unassembled WGS sequence"/>
</dbReference>
<evidence type="ECO:0000313" key="1">
    <source>
        <dbReference type="EMBL" id="TEB07186.1"/>
    </source>
</evidence>
<dbReference type="AlphaFoldDB" id="A0A4Y7REF8"/>
<dbReference type="CDD" id="cd00298">
    <property type="entry name" value="ACD_sHsps_p23-like"/>
    <property type="match status" value="1"/>
</dbReference>
<dbReference type="InterPro" id="IPR008978">
    <property type="entry name" value="HSP20-like_chaperone"/>
</dbReference>
<comment type="caution">
    <text evidence="1">The sequence shown here is derived from an EMBL/GenBank/DDBJ whole genome shotgun (WGS) entry which is preliminary data.</text>
</comment>
<organism evidence="1 2">
    <name type="scientific">Pelotomaculum schinkii</name>
    <dbReference type="NCBI Taxonomy" id="78350"/>
    <lineage>
        <taxon>Bacteria</taxon>
        <taxon>Bacillati</taxon>
        <taxon>Bacillota</taxon>
        <taxon>Clostridia</taxon>
        <taxon>Eubacteriales</taxon>
        <taxon>Desulfotomaculaceae</taxon>
        <taxon>Pelotomaculum</taxon>
    </lineage>
</organism>
<dbReference type="EMBL" id="QFGA01000001">
    <property type="protein sequence ID" value="TEB07186.1"/>
    <property type="molecule type" value="Genomic_DNA"/>
</dbReference>